<proteinExistence type="inferred from homology"/>
<evidence type="ECO:0000256" key="1">
    <source>
        <dbReference type="ARBA" id="ARBA00005595"/>
    </source>
</evidence>
<comment type="similarity">
    <text evidence="1">Belongs to the CWC16 family.</text>
</comment>
<name>A0A6T7K3G5_9STRA</name>
<dbReference type="EMBL" id="HBHQ01024964">
    <property type="protein sequence ID" value="CAD9824995.1"/>
    <property type="molecule type" value="Transcribed_RNA"/>
</dbReference>
<feature type="region of interest" description="Disordered" evidence="2">
    <location>
        <begin position="345"/>
        <end position="374"/>
    </location>
</feature>
<dbReference type="GO" id="GO:0005684">
    <property type="term" value="C:U2-type spliceosomal complex"/>
    <property type="evidence" value="ECO:0007669"/>
    <property type="project" value="TreeGrafter"/>
</dbReference>
<dbReference type="AlphaFoldDB" id="A0A6T7K3G5"/>
<organism evidence="3">
    <name type="scientific">Attheya septentrionalis</name>
    <dbReference type="NCBI Taxonomy" id="420275"/>
    <lineage>
        <taxon>Eukaryota</taxon>
        <taxon>Sar</taxon>
        <taxon>Stramenopiles</taxon>
        <taxon>Ochrophyta</taxon>
        <taxon>Bacillariophyta</taxon>
        <taxon>Coscinodiscophyceae</taxon>
        <taxon>Chaetocerotophycidae</taxon>
        <taxon>Chaetocerotales</taxon>
        <taxon>Attheyaceae</taxon>
        <taxon>Attheya</taxon>
    </lineage>
</organism>
<dbReference type="PANTHER" id="PTHR12111">
    <property type="entry name" value="SPLICING FACTOR YJU2"/>
    <property type="match status" value="1"/>
</dbReference>
<feature type="compositionally biased region" description="Basic and acidic residues" evidence="2">
    <location>
        <begin position="346"/>
        <end position="355"/>
    </location>
</feature>
<protein>
    <recommendedName>
        <fullName evidence="5">Splicing factor YJU2</fullName>
    </recommendedName>
</protein>
<gene>
    <name evidence="3" type="ORF">ASEP1449_LOCUS16829</name>
    <name evidence="4" type="ORF">ASEP1449_LOCUS16830</name>
</gene>
<dbReference type="Pfam" id="PF04502">
    <property type="entry name" value="Saf4_Yju2"/>
    <property type="match status" value="1"/>
</dbReference>
<dbReference type="GO" id="GO:0071014">
    <property type="term" value="C:post-mRNA release spliceosomal complex"/>
    <property type="evidence" value="ECO:0007669"/>
    <property type="project" value="TreeGrafter"/>
</dbReference>
<accession>A0A6T7K3G5</accession>
<dbReference type="PANTHER" id="PTHR12111:SF2">
    <property type="entry name" value="SPLICING FACTOR YJU2B-RELATED"/>
    <property type="match status" value="1"/>
</dbReference>
<evidence type="ECO:0000256" key="2">
    <source>
        <dbReference type="SAM" id="MobiDB-lite"/>
    </source>
</evidence>
<reference evidence="3" key="1">
    <citation type="submission" date="2021-01" db="EMBL/GenBank/DDBJ databases">
        <authorList>
            <person name="Corre E."/>
            <person name="Pelletier E."/>
            <person name="Niang G."/>
            <person name="Scheremetjew M."/>
            <person name="Finn R."/>
            <person name="Kale V."/>
            <person name="Holt S."/>
            <person name="Cochrane G."/>
            <person name="Meng A."/>
            <person name="Brown T."/>
            <person name="Cohen L."/>
        </authorList>
    </citation>
    <scope>NUCLEOTIDE SEQUENCE</scope>
    <source>
        <strain evidence="3">CCMP2084</strain>
    </source>
</reference>
<dbReference type="InterPro" id="IPR007590">
    <property type="entry name" value="Saf4/Yju2"/>
</dbReference>
<feature type="compositionally biased region" description="Basic and acidic residues" evidence="2">
    <location>
        <begin position="364"/>
        <end position="373"/>
    </location>
</feature>
<dbReference type="GO" id="GO:0000398">
    <property type="term" value="P:mRNA splicing, via spliceosome"/>
    <property type="evidence" value="ECO:0007669"/>
    <property type="project" value="InterPro"/>
</dbReference>
<evidence type="ECO:0000313" key="3">
    <source>
        <dbReference type="EMBL" id="CAD9824995.1"/>
    </source>
</evidence>
<feature type="region of interest" description="Disordered" evidence="2">
    <location>
        <begin position="144"/>
        <end position="175"/>
    </location>
</feature>
<evidence type="ECO:0008006" key="5">
    <source>
        <dbReference type="Google" id="ProtNLM"/>
    </source>
</evidence>
<evidence type="ECO:0000313" key="4">
    <source>
        <dbReference type="EMBL" id="CAD9824996.1"/>
    </source>
</evidence>
<sequence length="391" mass="43908">MSSLAATQADGYYVPPEYLDSGAYKKQSINQFAGSKGHNQYLQNSVVRFELPYNGMCKKCQVPVGKGTRFNAQKSHGGLFYLTTKIWEFRMTCRSCAKVKFLIRTNPKEQSFDYVEGIHKTVQEFDTLAAESLGVVDTDIGQSIVPSSSRKESSSNGRLGKLEEAATSSRQQLSEHDHMVKLLKSNDATFKDDVASNALVRDVYRSDRKAKRKRLHRASQMGLGRGIEVDCSEAEDIINEKVKSDYRQERSAVIDRRAQSDEQDTFKKIRGSGIFGSTIKERRRSKKEYRRHRTRTTRRANDEAIPVIKNASSASPRKKIISTTQLIGNFRDGNSRFALTRTVAAPDKEGAEPRTEIQYNLPEGEARRVDPLEKAPSTALSALLTYASDSE</sequence>
<dbReference type="EMBL" id="HBHQ01024965">
    <property type="protein sequence ID" value="CAD9824996.1"/>
    <property type="molecule type" value="Transcribed_RNA"/>
</dbReference>